<dbReference type="SUPFAM" id="SSF50475">
    <property type="entry name" value="FMN-binding split barrel"/>
    <property type="match status" value="1"/>
</dbReference>
<accession>A0A8J3IP98</accession>
<reference evidence="2" key="1">
    <citation type="submission" date="2020-10" db="EMBL/GenBank/DDBJ databases">
        <title>Taxonomic study of unclassified bacteria belonging to the class Ktedonobacteria.</title>
        <authorList>
            <person name="Yabe S."/>
            <person name="Wang C.M."/>
            <person name="Zheng Y."/>
            <person name="Sakai Y."/>
            <person name="Cavaletti L."/>
            <person name="Monciardini P."/>
            <person name="Donadio S."/>
        </authorList>
    </citation>
    <scope>NUCLEOTIDE SEQUENCE</scope>
    <source>
        <strain evidence="2">ID150040</strain>
    </source>
</reference>
<dbReference type="Gene3D" id="2.30.110.10">
    <property type="entry name" value="Electron Transport, Fmn-binding Protein, Chain A"/>
    <property type="match status" value="1"/>
</dbReference>
<dbReference type="EMBL" id="BNJK01000002">
    <property type="protein sequence ID" value="GHO99389.1"/>
    <property type="molecule type" value="Genomic_DNA"/>
</dbReference>
<comment type="caution">
    <text evidence="2">The sequence shown here is derived from an EMBL/GenBank/DDBJ whole genome shotgun (WGS) entry which is preliminary data.</text>
</comment>
<proteinExistence type="predicted"/>
<sequence length="159" mass="18368">MKVTHFSEIEAEFLQRVHTMVLCSAATIDGKLRPRSRVLHPIWEGATGWIATHPHSHKARHLARNPYISLAYITNVHQPVYVDGRIEWVDNLEEKQRIWDLFKNTPPPLGFDPAQDYISPDHPYFGVLKVTPWRIDLVSFPAESFEKGTLVWHNHAINS</sequence>
<feature type="domain" description="Pyridoxamine 5'-phosphate oxidase N-terminal" evidence="1">
    <location>
        <begin position="11"/>
        <end position="136"/>
    </location>
</feature>
<dbReference type="Pfam" id="PF01243">
    <property type="entry name" value="PNPOx_N"/>
    <property type="match status" value="1"/>
</dbReference>
<dbReference type="Proteomes" id="UP000597444">
    <property type="component" value="Unassembled WGS sequence"/>
</dbReference>
<dbReference type="AlphaFoldDB" id="A0A8J3IP98"/>
<protein>
    <recommendedName>
        <fullName evidence="1">Pyridoxamine 5'-phosphate oxidase N-terminal domain-containing protein</fullName>
    </recommendedName>
</protein>
<evidence type="ECO:0000259" key="1">
    <source>
        <dbReference type="Pfam" id="PF01243"/>
    </source>
</evidence>
<dbReference type="RefSeq" id="WP_220210035.1">
    <property type="nucleotide sequence ID" value="NZ_BNJK01000002.1"/>
</dbReference>
<organism evidence="2 3">
    <name type="scientific">Reticulibacter mediterranei</name>
    <dbReference type="NCBI Taxonomy" id="2778369"/>
    <lineage>
        <taxon>Bacteria</taxon>
        <taxon>Bacillati</taxon>
        <taxon>Chloroflexota</taxon>
        <taxon>Ktedonobacteria</taxon>
        <taxon>Ktedonobacterales</taxon>
        <taxon>Reticulibacteraceae</taxon>
        <taxon>Reticulibacter</taxon>
    </lineage>
</organism>
<keyword evidence="3" id="KW-1185">Reference proteome</keyword>
<evidence type="ECO:0000313" key="3">
    <source>
        <dbReference type="Proteomes" id="UP000597444"/>
    </source>
</evidence>
<evidence type="ECO:0000313" key="2">
    <source>
        <dbReference type="EMBL" id="GHO99389.1"/>
    </source>
</evidence>
<gene>
    <name evidence="2" type="ORF">KSF_094370</name>
</gene>
<dbReference type="InterPro" id="IPR012349">
    <property type="entry name" value="Split_barrel_FMN-bd"/>
</dbReference>
<dbReference type="InterPro" id="IPR011576">
    <property type="entry name" value="Pyridox_Oxase_N"/>
</dbReference>
<name>A0A8J3IP98_9CHLR</name>